<dbReference type="OrthoDB" id="5145636at2"/>
<sequence>MPPATTTSGSTQFDQVRDGLAADTGLRRELEAAMRVNVDRVDPADRGNRFVVGAAVEWLIAAAAWSLGVLTIPGGHGVNGFDLVDLQNAARGMWSVKAQTAKSKGEYRLTNGLGGSGRGFTEPTVFVSPHLPGLVFIDPDTHVAAASMARAKSDAVVLPFGVVARHATDHPECVAALEAPVNEGRGRENPFLAYTETIATPERFPRLAGMFQAAKPQQTGVVGDVNALIALRDSGQISEDQFSALLSKVTGS</sequence>
<dbReference type="Proteomes" id="UP000224915">
    <property type="component" value="Unassembled WGS sequence"/>
</dbReference>
<dbReference type="EMBL" id="PDJD01000001">
    <property type="protein sequence ID" value="PFG21130.1"/>
    <property type="molecule type" value="Genomic_DNA"/>
</dbReference>
<reference evidence="1 2" key="1">
    <citation type="submission" date="2017-10" db="EMBL/GenBank/DDBJ databases">
        <title>Sequencing the genomes of 1000 actinobacteria strains.</title>
        <authorList>
            <person name="Klenk H.-P."/>
        </authorList>
    </citation>
    <scope>NUCLEOTIDE SEQUENCE [LARGE SCALE GENOMIC DNA]</scope>
    <source>
        <strain evidence="1 2">DSM 21801</strain>
    </source>
</reference>
<keyword evidence="2" id="KW-1185">Reference proteome</keyword>
<proteinExistence type="predicted"/>
<gene>
    <name evidence="1" type="ORF">ATL40_2751</name>
</gene>
<protein>
    <submittedName>
        <fullName evidence="1">Uncharacterized protein</fullName>
    </submittedName>
</protein>
<name>A0A2A9D5J2_9MICO</name>
<evidence type="ECO:0000313" key="2">
    <source>
        <dbReference type="Proteomes" id="UP000224915"/>
    </source>
</evidence>
<comment type="caution">
    <text evidence="1">The sequence shown here is derived from an EMBL/GenBank/DDBJ whole genome shotgun (WGS) entry which is preliminary data.</text>
</comment>
<evidence type="ECO:0000313" key="1">
    <source>
        <dbReference type="EMBL" id="PFG21130.1"/>
    </source>
</evidence>
<organism evidence="1 2">
    <name type="scientific">Serinibacter salmoneus</name>
    <dbReference type="NCBI Taxonomy" id="556530"/>
    <lineage>
        <taxon>Bacteria</taxon>
        <taxon>Bacillati</taxon>
        <taxon>Actinomycetota</taxon>
        <taxon>Actinomycetes</taxon>
        <taxon>Micrococcales</taxon>
        <taxon>Beutenbergiaceae</taxon>
        <taxon>Serinibacter</taxon>
    </lineage>
</organism>
<accession>A0A2A9D5J2</accession>
<dbReference type="AlphaFoldDB" id="A0A2A9D5J2"/>
<dbReference type="RefSeq" id="WP_098470013.1">
    <property type="nucleotide sequence ID" value="NZ_PDJD01000001.1"/>
</dbReference>